<dbReference type="Proteomes" id="UP000228503">
    <property type="component" value="Unassembled WGS sequence"/>
</dbReference>
<evidence type="ECO:0000259" key="10">
    <source>
        <dbReference type="Pfam" id="PF05697"/>
    </source>
</evidence>
<dbReference type="GO" id="GO:0043022">
    <property type="term" value="F:ribosome binding"/>
    <property type="evidence" value="ECO:0007669"/>
    <property type="project" value="TreeGrafter"/>
</dbReference>
<dbReference type="PANTHER" id="PTHR30560">
    <property type="entry name" value="TRIGGER FACTOR CHAPERONE AND PEPTIDYL-PROLYL CIS/TRANS ISOMERASE"/>
    <property type="match status" value="1"/>
</dbReference>
<dbReference type="GO" id="GO:0043335">
    <property type="term" value="P:protein unfolding"/>
    <property type="evidence" value="ECO:0007669"/>
    <property type="project" value="TreeGrafter"/>
</dbReference>
<evidence type="ECO:0000256" key="5">
    <source>
        <dbReference type="ARBA" id="ARBA00016902"/>
    </source>
</evidence>
<dbReference type="GO" id="GO:0044183">
    <property type="term" value="F:protein folding chaperone"/>
    <property type="evidence" value="ECO:0007669"/>
    <property type="project" value="TreeGrafter"/>
</dbReference>
<evidence type="ECO:0000313" key="12">
    <source>
        <dbReference type="EMBL" id="PIZ64143.1"/>
    </source>
</evidence>
<dbReference type="AlphaFoldDB" id="A0A2M7U2D5"/>
<evidence type="ECO:0000313" key="13">
    <source>
        <dbReference type="Proteomes" id="UP000228503"/>
    </source>
</evidence>
<accession>A0A2M7U2D5</accession>
<dbReference type="InterPro" id="IPR037041">
    <property type="entry name" value="Trigger_fac_C_sf"/>
</dbReference>
<dbReference type="GO" id="GO:0051083">
    <property type="term" value="P:'de novo' cotranslational protein folding"/>
    <property type="evidence" value="ECO:0007669"/>
    <property type="project" value="TreeGrafter"/>
</dbReference>
<evidence type="ECO:0000256" key="4">
    <source>
        <dbReference type="ARBA" id="ARBA00013194"/>
    </source>
</evidence>
<dbReference type="InterPro" id="IPR027304">
    <property type="entry name" value="Trigger_fact/SurA_dom_sf"/>
</dbReference>
<gene>
    <name evidence="12" type="ORF">COY16_00070</name>
</gene>
<proteinExistence type="inferred from homology"/>
<protein>
    <recommendedName>
        <fullName evidence="5">Trigger factor</fullName>
        <ecNumber evidence="4">5.2.1.8</ecNumber>
    </recommendedName>
    <alternativeName>
        <fullName evidence="9">PPIase</fullName>
    </alternativeName>
</protein>
<dbReference type="GO" id="GO:0005737">
    <property type="term" value="C:cytoplasm"/>
    <property type="evidence" value="ECO:0007669"/>
    <property type="project" value="UniProtKB-SubCell"/>
</dbReference>
<dbReference type="Pfam" id="PF05698">
    <property type="entry name" value="Trigger_C"/>
    <property type="match status" value="1"/>
</dbReference>
<dbReference type="InterPro" id="IPR008881">
    <property type="entry name" value="Trigger_fac_ribosome-bd_bac"/>
</dbReference>
<sequence length="289" mass="33481">MYSYKKAQLPKKTIELSITIPWADIAKEYDSSFEVLRKDLKAEGFRKGKVPKNIAEKKIQKDTVYDHLLRAFVSRVYSEILKKEDIKPIISPKVELKKAKENEDWELIMTTAETPEIVLGEYKEAIKKATDEVKKDDIWVPGKDKEPSKEEKEKQESALFQAKLSAVLDTAKVEISDIIIEEEVNKKLSKLVDDVQKVGLTMESYLSSRNTTQEKLKNQMQKEINDAYKMEFVLQKIADDAEIQVSKEDIDKLIDNLKDPKDKEAAQQNMYYYASLMRKQKTLDYINSL</sequence>
<dbReference type="InterPro" id="IPR036611">
    <property type="entry name" value="Trigger_fac_ribosome-bd_sf"/>
</dbReference>
<dbReference type="GO" id="GO:0003755">
    <property type="term" value="F:peptidyl-prolyl cis-trans isomerase activity"/>
    <property type="evidence" value="ECO:0007669"/>
    <property type="project" value="UniProtKB-KW"/>
</dbReference>
<dbReference type="GO" id="GO:0015031">
    <property type="term" value="P:protein transport"/>
    <property type="evidence" value="ECO:0007669"/>
    <property type="project" value="InterPro"/>
</dbReference>
<evidence type="ECO:0000259" key="11">
    <source>
        <dbReference type="Pfam" id="PF05698"/>
    </source>
</evidence>
<dbReference type="Pfam" id="PF05697">
    <property type="entry name" value="Trigger_N"/>
    <property type="match status" value="1"/>
</dbReference>
<dbReference type="EMBL" id="PFOB01000001">
    <property type="protein sequence ID" value="PIZ64143.1"/>
    <property type="molecule type" value="Genomic_DNA"/>
</dbReference>
<comment type="caution">
    <text evidence="12">The sequence shown here is derived from an EMBL/GenBank/DDBJ whole genome shotgun (WGS) entry which is preliminary data.</text>
</comment>
<dbReference type="InterPro" id="IPR008880">
    <property type="entry name" value="Trigger_fac_C"/>
</dbReference>
<keyword evidence="8" id="KW-0413">Isomerase</keyword>
<dbReference type="Gene3D" id="1.10.3120.10">
    <property type="entry name" value="Trigger factor, C-terminal domain"/>
    <property type="match status" value="1"/>
</dbReference>
<comment type="catalytic activity">
    <reaction evidence="1">
        <text>[protein]-peptidylproline (omega=180) = [protein]-peptidylproline (omega=0)</text>
        <dbReference type="Rhea" id="RHEA:16237"/>
        <dbReference type="Rhea" id="RHEA-COMP:10747"/>
        <dbReference type="Rhea" id="RHEA-COMP:10748"/>
        <dbReference type="ChEBI" id="CHEBI:83833"/>
        <dbReference type="ChEBI" id="CHEBI:83834"/>
        <dbReference type="EC" id="5.2.1.8"/>
    </reaction>
</comment>
<feature type="domain" description="Trigger factor ribosome-binding bacterial" evidence="10">
    <location>
        <begin position="6"/>
        <end position="138"/>
    </location>
</feature>
<keyword evidence="7" id="KW-0143">Chaperone</keyword>
<evidence type="ECO:0000256" key="1">
    <source>
        <dbReference type="ARBA" id="ARBA00000971"/>
    </source>
</evidence>
<evidence type="ECO:0000256" key="6">
    <source>
        <dbReference type="ARBA" id="ARBA00023110"/>
    </source>
</evidence>
<dbReference type="InterPro" id="IPR005215">
    <property type="entry name" value="Trig_fac"/>
</dbReference>
<dbReference type="PANTHER" id="PTHR30560:SF3">
    <property type="entry name" value="TRIGGER FACTOR-LIKE PROTEIN TIG, CHLOROPLASTIC"/>
    <property type="match status" value="1"/>
</dbReference>
<keyword evidence="6" id="KW-0697">Rotamase</keyword>
<name>A0A2M7U2D5_9BACT</name>
<dbReference type="EC" id="5.2.1.8" evidence="4"/>
<evidence type="ECO:0000256" key="9">
    <source>
        <dbReference type="ARBA" id="ARBA00029986"/>
    </source>
</evidence>
<dbReference type="Gene3D" id="3.30.70.1050">
    <property type="entry name" value="Trigger factor ribosome-binding domain"/>
    <property type="match status" value="1"/>
</dbReference>
<reference evidence="13" key="1">
    <citation type="submission" date="2017-09" db="EMBL/GenBank/DDBJ databases">
        <title>Depth-based differentiation of microbial function through sediment-hosted aquifers and enrichment of novel symbionts in the deep terrestrial subsurface.</title>
        <authorList>
            <person name="Probst A.J."/>
            <person name="Ladd B."/>
            <person name="Jarett J.K."/>
            <person name="Geller-Mcgrath D.E."/>
            <person name="Sieber C.M.K."/>
            <person name="Emerson J.B."/>
            <person name="Anantharaman K."/>
            <person name="Thomas B.C."/>
            <person name="Malmstrom R."/>
            <person name="Stieglmeier M."/>
            <person name="Klingl A."/>
            <person name="Woyke T."/>
            <person name="Ryan C.M."/>
            <person name="Banfield J.F."/>
        </authorList>
    </citation>
    <scope>NUCLEOTIDE SEQUENCE [LARGE SCALE GENOMIC DNA]</scope>
</reference>
<dbReference type="SUPFAM" id="SSF109998">
    <property type="entry name" value="Triger factor/SurA peptide-binding domain-like"/>
    <property type="match status" value="1"/>
</dbReference>
<evidence type="ECO:0000256" key="7">
    <source>
        <dbReference type="ARBA" id="ARBA00023186"/>
    </source>
</evidence>
<comment type="subcellular location">
    <subcellularLocation>
        <location evidence="2">Cytoplasm</location>
    </subcellularLocation>
</comment>
<dbReference type="SUPFAM" id="SSF102735">
    <property type="entry name" value="Trigger factor ribosome-binding domain"/>
    <property type="match status" value="1"/>
</dbReference>
<organism evidence="12 13">
    <name type="scientific">Candidatus Roizmanbacteria bacterium CG_4_10_14_0_2_um_filter_39_13</name>
    <dbReference type="NCBI Taxonomy" id="1974825"/>
    <lineage>
        <taxon>Bacteria</taxon>
        <taxon>Candidatus Roizmaniibacteriota</taxon>
    </lineage>
</organism>
<evidence type="ECO:0000256" key="8">
    <source>
        <dbReference type="ARBA" id="ARBA00023235"/>
    </source>
</evidence>
<evidence type="ECO:0000256" key="3">
    <source>
        <dbReference type="ARBA" id="ARBA00005464"/>
    </source>
</evidence>
<evidence type="ECO:0000256" key="2">
    <source>
        <dbReference type="ARBA" id="ARBA00004496"/>
    </source>
</evidence>
<feature type="domain" description="Trigger factor C-terminal" evidence="11">
    <location>
        <begin position="148"/>
        <end position="262"/>
    </location>
</feature>
<comment type="similarity">
    <text evidence="3">Belongs to the FKBP-type PPIase family. Tig subfamily.</text>
</comment>